<evidence type="ECO:0000256" key="1">
    <source>
        <dbReference type="SAM" id="MobiDB-lite"/>
    </source>
</evidence>
<gene>
    <name evidence="2" type="ORF">Tci_349368</name>
</gene>
<dbReference type="AlphaFoldDB" id="A0A699HAL9"/>
<name>A0A699HAL9_TANCI</name>
<proteinExistence type="predicted"/>
<feature type="compositionally biased region" description="Acidic residues" evidence="1">
    <location>
        <begin position="80"/>
        <end position="93"/>
    </location>
</feature>
<dbReference type="PANTHER" id="PTHR24559">
    <property type="entry name" value="TRANSPOSON TY3-I GAG-POL POLYPROTEIN"/>
    <property type="match status" value="1"/>
</dbReference>
<dbReference type="Gene3D" id="3.10.10.10">
    <property type="entry name" value="HIV Type 1 Reverse Transcriptase, subunit A, domain 1"/>
    <property type="match status" value="1"/>
</dbReference>
<reference evidence="2" key="1">
    <citation type="journal article" date="2019" name="Sci. Rep.">
        <title>Draft genome of Tanacetum cinerariifolium, the natural source of mosquito coil.</title>
        <authorList>
            <person name="Yamashiro T."/>
            <person name="Shiraishi A."/>
            <person name="Satake H."/>
            <person name="Nakayama K."/>
        </authorList>
    </citation>
    <scope>NUCLEOTIDE SEQUENCE</scope>
</reference>
<accession>A0A699HAL9</accession>
<dbReference type="Gene3D" id="3.30.70.270">
    <property type="match status" value="2"/>
</dbReference>
<feature type="compositionally biased region" description="Acidic residues" evidence="1">
    <location>
        <begin position="101"/>
        <end position="134"/>
    </location>
</feature>
<organism evidence="2">
    <name type="scientific">Tanacetum cinerariifolium</name>
    <name type="common">Dalmatian daisy</name>
    <name type="synonym">Chrysanthemum cinerariifolium</name>
    <dbReference type="NCBI Taxonomy" id="118510"/>
    <lineage>
        <taxon>Eukaryota</taxon>
        <taxon>Viridiplantae</taxon>
        <taxon>Streptophyta</taxon>
        <taxon>Embryophyta</taxon>
        <taxon>Tracheophyta</taxon>
        <taxon>Spermatophyta</taxon>
        <taxon>Magnoliopsida</taxon>
        <taxon>eudicotyledons</taxon>
        <taxon>Gunneridae</taxon>
        <taxon>Pentapetalae</taxon>
        <taxon>asterids</taxon>
        <taxon>campanulids</taxon>
        <taxon>Asterales</taxon>
        <taxon>Asteraceae</taxon>
        <taxon>Asteroideae</taxon>
        <taxon>Anthemideae</taxon>
        <taxon>Anthemidinae</taxon>
        <taxon>Tanacetum</taxon>
    </lineage>
</organism>
<comment type="caution">
    <text evidence="2">The sequence shown here is derived from an EMBL/GenBank/DDBJ whole genome shotgun (WGS) entry which is preliminary data.</text>
</comment>
<dbReference type="InterPro" id="IPR053134">
    <property type="entry name" value="RNA-dir_DNA_polymerase"/>
</dbReference>
<evidence type="ECO:0000313" key="2">
    <source>
        <dbReference type="EMBL" id="GEX77393.1"/>
    </source>
</evidence>
<dbReference type="InterPro" id="IPR043128">
    <property type="entry name" value="Rev_trsase/Diguanyl_cyclase"/>
</dbReference>
<feature type="region of interest" description="Disordered" evidence="1">
    <location>
        <begin position="1"/>
        <end position="148"/>
    </location>
</feature>
<dbReference type="EMBL" id="BKCJ010129179">
    <property type="protein sequence ID" value="GEX77393.1"/>
    <property type="molecule type" value="Genomic_DNA"/>
</dbReference>
<sequence>MQPVTLPSPDYVSGPEYPPSPNYMPGPEHPPSPVEVPYVPVPEHPEYLVPSEDEAPIEDQPLPNDASPTALSPGYVAYSDPDEDLKEDPEEDHADYPTDGGDGDDEPSHDDDDDADTNDEDEEPSEDEDDDEEEKDHLAPADSFNVPVVDLVPSVGDAEAFEADESAPIPRSPQTRVPFSQTHLHKAWKTVRVEPPMSASMEAHISEHDVAPTPPLPVSSPPLPLPSPLTTSPNDVGAPLGYRAAGIKMRALLLSTFHKTDVPEAEMPPQKRACFTTPAPRLEVRESSAAGAARQTRPTLEADLRQYRVEDMCYGITETWDEIVEAMMEIAPTTFEGFNQKMTKLATTVRHDTKAVRHDIAYEMPWKTLKKMMTDKYCPKSRIKKLETKMWNIKEAIKFATELMDKKILTIVERQAENKRKFKDTSKNNQNQQQPLKRIMWHILTLLGLGNQDGNGNAIVRDYVVGIARTNPNSSVVTATLDDGYDVELADGIPPISQVEFQIDLIPNVAPAARAPYRLAPSEMKELSDQLEELSDKGFIRPSSSPWRAPVLFVKKKDGSFRMCNDYRELNKLMVKNHYSLPRIDDLFDQLKQEHEEHLKLILELLKKEQLYAKFYKYEFWISKVQFLGYVIDSQGIHVDPTKIESIKDYASPKTATEIRQFLGVGYVLVCGKRCLWCLFKKICMNL</sequence>
<protein>
    <submittedName>
        <fullName evidence="2">Retrotransposon protein, putative, Ty3-gypsy subclass</fullName>
    </submittedName>
</protein>
<feature type="compositionally biased region" description="Pro residues" evidence="1">
    <location>
        <begin position="16"/>
        <end position="42"/>
    </location>
</feature>
<dbReference type="InterPro" id="IPR043502">
    <property type="entry name" value="DNA/RNA_pol_sf"/>
</dbReference>
<dbReference type="PANTHER" id="PTHR24559:SF427">
    <property type="entry name" value="RNA-DIRECTED DNA POLYMERASE"/>
    <property type="match status" value="1"/>
</dbReference>
<dbReference type="CDD" id="cd01647">
    <property type="entry name" value="RT_LTR"/>
    <property type="match status" value="1"/>
</dbReference>
<dbReference type="SUPFAM" id="SSF56672">
    <property type="entry name" value="DNA/RNA polymerases"/>
    <property type="match status" value="1"/>
</dbReference>